<dbReference type="PANTHER" id="PTHR10903">
    <property type="entry name" value="GTPASE, IMAP FAMILY MEMBER-RELATED"/>
    <property type="match status" value="1"/>
</dbReference>
<protein>
    <recommendedName>
        <fullName evidence="4">AIG1-type G domain-containing protein</fullName>
    </recommendedName>
</protein>
<feature type="domain" description="AIG1-type G" evidence="4">
    <location>
        <begin position="5"/>
        <end position="60"/>
    </location>
</feature>
<reference evidence="5" key="1">
    <citation type="submission" date="2025-08" db="UniProtKB">
        <authorList>
            <consortium name="Ensembl"/>
        </authorList>
    </citation>
    <scope>IDENTIFICATION</scope>
</reference>
<evidence type="ECO:0000313" key="6">
    <source>
        <dbReference type="Proteomes" id="UP000694701"/>
    </source>
</evidence>
<evidence type="ECO:0000256" key="2">
    <source>
        <dbReference type="ARBA" id="ARBA00022741"/>
    </source>
</evidence>
<evidence type="ECO:0000256" key="3">
    <source>
        <dbReference type="ARBA" id="ARBA00023134"/>
    </source>
</evidence>
<dbReference type="PANTHER" id="PTHR10903:SF188">
    <property type="entry name" value="GTPASE IMAP FAMILY MEMBER 2-LIKE-RELATED"/>
    <property type="match status" value="1"/>
</dbReference>
<dbReference type="GO" id="GO:0005525">
    <property type="term" value="F:GTP binding"/>
    <property type="evidence" value="ECO:0007669"/>
    <property type="project" value="UniProtKB-KW"/>
</dbReference>
<dbReference type="Proteomes" id="UP000694701">
    <property type="component" value="Unplaced"/>
</dbReference>
<comment type="similarity">
    <text evidence="1">Belongs to the TRAFAC class TrmE-Era-EngA-EngB-Septin-like GTPase superfamily. AIG1/Toc34/Toc159-like paraseptin GTPase family. IAN subfamily.</text>
</comment>
<dbReference type="Gene3D" id="3.40.50.300">
    <property type="entry name" value="P-loop containing nucleotide triphosphate hydrolases"/>
    <property type="match status" value="1"/>
</dbReference>
<evidence type="ECO:0000313" key="5">
    <source>
        <dbReference type="Ensembl" id="ENSCCRP00020054349.1"/>
    </source>
</evidence>
<dbReference type="Ensembl" id="ENSCCRT00020059492.1">
    <property type="protein sequence ID" value="ENSCCRP00020054349.1"/>
    <property type="gene ID" value="ENSCCRG00020024753.1"/>
</dbReference>
<name>A0A8C2FCB7_CYPCA</name>
<dbReference type="Pfam" id="PF04548">
    <property type="entry name" value="AIG1"/>
    <property type="match status" value="1"/>
</dbReference>
<organism evidence="5 6">
    <name type="scientific">Cyprinus carpio</name>
    <name type="common">Common carp</name>
    <dbReference type="NCBI Taxonomy" id="7962"/>
    <lineage>
        <taxon>Eukaryota</taxon>
        <taxon>Metazoa</taxon>
        <taxon>Chordata</taxon>
        <taxon>Craniata</taxon>
        <taxon>Vertebrata</taxon>
        <taxon>Euteleostomi</taxon>
        <taxon>Actinopterygii</taxon>
        <taxon>Neopterygii</taxon>
        <taxon>Teleostei</taxon>
        <taxon>Ostariophysi</taxon>
        <taxon>Cypriniformes</taxon>
        <taxon>Cyprinidae</taxon>
        <taxon>Cyprininae</taxon>
        <taxon>Cyprinus</taxon>
    </lineage>
</organism>
<sequence>MRLRKIVTWIQNKFGKHAMNYTFILFTHADHLNGERVEDHIRRSPDLQLLINQFDGRYHSSVNILKSKVHFTFYAYA</sequence>
<dbReference type="AlphaFoldDB" id="A0A8C2FCB7"/>
<evidence type="ECO:0000259" key="4">
    <source>
        <dbReference type="Pfam" id="PF04548"/>
    </source>
</evidence>
<keyword evidence="2" id="KW-0547">Nucleotide-binding</keyword>
<keyword evidence="3" id="KW-0342">GTP-binding</keyword>
<accession>A0A8C2FCB7</accession>
<proteinExistence type="inferred from homology"/>
<dbReference type="InterPro" id="IPR006703">
    <property type="entry name" value="G_AIG1"/>
</dbReference>
<evidence type="ECO:0000256" key="1">
    <source>
        <dbReference type="ARBA" id="ARBA00008535"/>
    </source>
</evidence>
<dbReference type="InterPro" id="IPR045058">
    <property type="entry name" value="GIMA/IAN/Toc"/>
</dbReference>
<dbReference type="InterPro" id="IPR027417">
    <property type="entry name" value="P-loop_NTPase"/>
</dbReference>